<dbReference type="InterPro" id="IPR011914">
    <property type="entry name" value="RfaE_dom_II"/>
</dbReference>
<evidence type="ECO:0000256" key="4">
    <source>
        <dbReference type="ARBA" id="ARBA00022741"/>
    </source>
</evidence>
<evidence type="ECO:0000313" key="9">
    <source>
        <dbReference type="EMBL" id="SMP13120.1"/>
    </source>
</evidence>
<feature type="domain" description="Cytidyltransferase-like" evidence="8">
    <location>
        <begin position="20"/>
        <end position="145"/>
    </location>
</feature>
<dbReference type="GO" id="GO:0005524">
    <property type="term" value="F:ATP binding"/>
    <property type="evidence" value="ECO:0007669"/>
    <property type="project" value="UniProtKB-KW"/>
</dbReference>
<evidence type="ECO:0000256" key="7">
    <source>
        <dbReference type="ARBA" id="ARBA00047428"/>
    </source>
</evidence>
<keyword evidence="2" id="KW-0808">Transferase</keyword>
<dbReference type="SUPFAM" id="SSF52374">
    <property type="entry name" value="Nucleotidylyl transferase"/>
    <property type="match status" value="1"/>
</dbReference>
<evidence type="ECO:0000256" key="1">
    <source>
        <dbReference type="ARBA" id="ARBA00012519"/>
    </source>
</evidence>
<comment type="caution">
    <text evidence="9">The sequence shown here is derived from an EMBL/GenBank/DDBJ whole genome shotgun (WGS) entry which is preliminary data.</text>
</comment>
<keyword evidence="3 9" id="KW-0548">Nucleotidyltransferase</keyword>
<comment type="catalytic activity">
    <reaction evidence="7">
        <text>D-glycero-beta-D-manno-heptose 1-phosphate + ATP + H(+) = ADP-D-glycero-beta-D-manno-heptose + diphosphate</text>
        <dbReference type="Rhea" id="RHEA:27465"/>
        <dbReference type="ChEBI" id="CHEBI:15378"/>
        <dbReference type="ChEBI" id="CHEBI:30616"/>
        <dbReference type="ChEBI" id="CHEBI:33019"/>
        <dbReference type="ChEBI" id="CHEBI:59967"/>
        <dbReference type="ChEBI" id="CHEBI:61593"/>
        <dbReference type="EC" id="2.7.7.70"/>
    </reaction>
</comment>
<dbReference type="Gene3D" id="3.40.50.620">
    <property type="entry name" value="HUPs"/>
    <property type="match status" value="1"/>
</dbReference>
<reference evidence="9" key="1">
    <citation type="submission" date="2017-05" db="EMBL/GenBank/DDBJ databases">
        <authorList>
            <person name="Varghese N."/>
            <person name="Submissions S."/>
        </authorList>
    </citation>
    <scope>NUCLEOTIDE SEQUENCE</scope>
    <source>
        <strain evidence="9">DSM 18763</strain>
    </source>
</reference>
<dbReference type="RefSeq" id="WP_265133831.1">
    <property type="nucleotide sequence ID" value="NZ_FXTX01000010.1"/>
</dbReference>
<dbReference type="GO" id="GO:0016773">
    <property type="term" value="F:phosphotransferase activity, alcohol group as acceptor"/>
    <property type="evidence" value="ECO:0007669"/>
    <property type="project" value="InterPro"/>
</dbReference>
<dbReference type="InterPro" id="IPR050385">
    <property type="entry name" value="Archaeal_FAD_synthase"/>
</dbReference>
<keyword evidence="6" id="KW-0119">Carbohydrate metabolism</keyword>
<organism evidence="9 10">
    <name type="scientific">Venenivibrio stagnispumantis</name>
    <dbReference type="NCBI Taxonomy" id="407998"/>
    <lineage>
        <taxon>Bacteria</taxon>
        <taxon>Pseudomonadati</taxon>
        <taxon>Aquificota</taxon>
        <taxon>Aquificia</taxon>
        <taxon>Aquificales</taxon>
        <taxon>Hydrogenothermaceae</taxon>
        <taxon>Venenivibrio</taxon>
    </lineage>
</organism>
<evidence type="ECO:0000256" key="2">
    <source>
        <dbReference type="ARBA" id="ARBA00022679"/>
    </source>
</evidence>
<proteinExistence type="predicted"/>
<dbReference type="GO" id="GO:0016779">
    <property type="term" value="F:nucleotidyltransferase activity"/>
    <property type="evidence" value="ECO:0007669"/>
    <property type="project" value="UniProtKB-KW"/>
</dbReference>
<dbReference type="EMBL" id="FXTX01000010">
    <property type="protein sequence ID" value="SMP13120.1"/>
    <property type="molecule type" value="Genomic_DNA"/>
</dbReference>
<dbReference type="AlphaFoldDB" id="A0AA45WM60"/>
<dbReference type="Pfam" id="PF01467">
    <property type="entry name" value="CTP_transf_like"/>
    <property type="match status" value="1"/>
</dbReference>
<evidence type="ECO:0000256" key="6">
    <source>
        <dbReference type="ARBA" id="ARBA00023277"/>
    </source>
</evidence>
<dbReference type="PANTHER" id="PTHR43793">
    <property type="entry name" value="FAD SYNTHASE"/>
    <property type="match status" value="1"/>
</dbReference>
<dbReference type="NCBIfam" id="TIGR02199">
    <property type="entry name" value="rfaE_dom_II"/>
    <property type="match status" value="1"/>
</dbReference>
<keyword evidence="4" id="KW-0547">Nucleotide-binding</keyword>
<evidence type="ECO:0000313" key="10">
    <source>
        <dbReference type="Proteomes" id="UP001157947"/>
    </source>
</evidence>
<dbReference type="NCBIfam" id="TIGR00125">
    <property type="entry name" value="cyt_tran_rel"/>
    <property type="match status" value="1"/>
</dbReference>
<protein>
    <recommendedName>
        <fullName evidence="1">D-glycero-beta-D-manno-heptose 1-phosphate adenylyltransferase</fullName>
        <ecNumber evidence="1">2.7.7.70</ecNumber>
    </recommendedName>
</protein>
<sequence>MEDFVKIIEEERKKGKKIVFTNGCFDIIHAGHVDYLEKAKKLGDFLVVGLNSDNSVKRLKGNTRPINPQEYRKKVLEGLKAVDLVVIFEEDTPENLIKAIKPDILVKGGDWKIENIVGADFVKSYGGQVLTIDFIYDISTSKIIKKILENSK</sequence>
<dbReference type="InterPro" id="IPR014729">
    <property type="entry name" value="Rossmann-like_a/b/a_fold"/>
</dbReference>
<evidence type="ECO:0000259" key="8">
    <source>
        <dbReference type="Pfam" id="PF01467"/>
    </source>
</evidence>
<evidence type="ECO:0000256" key="3">
    <source>
        <dbReference type="ARBA" id="ARBA00022695"/>
    </source>
</evidence>
<dbReference type="Proteomes" id="UP001157947">
    <property type="component" value="Unassembled WGS sequence"/>
</dbReference>
<dbReference type="GO" id="GO:0005975">
    <property type="term" value="P:carbohydrate metabolic process"/>
    <property type="evidence" value="ECO:0007669"/>
    <property type="project" value="InterPro"/>
</dbReference>
<gene>
    <name evidence="9" type="ORF">SAMN06264868_11050</name>
</gene>
<accession>A0AA45WM60</accession>
<evidence type="ECO:0000256" key="5">
    <source>
        <dbReference type="ARBA" id="ARBA00022840"/>
    </source>
</evidence>
<keyword evidence="10" id="KW-1185">Reference proteome</keyword>
<name>A0AA45WM60_9AQUI</name>
<dbReference type="EC" id="2.7.7.70" evidence="1"/>
<dbReference type="InterPro" id="IPR004821">
    <property type="entry name" value="Cyt_trans-like"/>
</dbReference>
<dbReference type="PANTHER" id="PTHR43793:SF2">
    <property type="entry name" value="BIFUNCTIONAL PROTEIN HLDE"/>
    <property type="match status" value="1"/>
</dbReference>
<keyword evidence="5" id="KW-0067">ATP-binding</keyword>